<dbReference type="EMBL" id="SDEE01000416">
    <property type="protein sequence ID" value="RXW16641.1"/>
    <property type="molecule type" value="Genomic_DNA"/>
</dbReference>
<dbReference type="AlphaFoldDB" id="A0A4Q2DCP8"/>
<evidence type="ECO:0000256" key="3">
    <source>
        <dbReference type="SAM" id="SignalP"/>
    </source>
</evidence>
<evidence type="ECO:0000313" key="4">
    <source>
        <dbReference type="EMBL" id="RXW16641.1"/>
    </source>
</evidence>
<proteinExistence type="predicted"/>
<dbReference type="Gene3D" id="2.60.120.260">
    <property type="entry name" value="Galactose-binding domain-like"/>
    <property type="match status" value="1"/>
</dbReference>
<keyword evidence="2" id="KW-0472">Membrane</keyword>
<feature type="region of interest" description="Disordered" evidence="1">
    <location>
        <begin position="309"/>
        <end position="347"/>
    </location>
</feature>
<keyword evidence="3" id="KW-0732">Signal</keyword>
<sequence>MLLRALSVLPLPCLALAAIVNRTIDDAAGDLVTGRKPTFSPFMAAGYQVWQNQACTDCAIRPDLGQTFGNSYTETTYNPRMERISISIPFEGTTIYIFFVLANSVSNLDVTTLTECKFALDSEPPVPYQHTPNPATSELSYNQLVYNRTNLPQREHVLNIIAEGYAYPVYINFDYAIYSYDDGSPQPPITTPVPPAGPSGGAVVGSNDTTIASTLTTIVRTTTGPDGRSITVTQYMLAETPAAPTTQLETAGSRATDGFNAGNSVTESKTSKTPIGAIVGGVIGAVALLIVVILLPICLLRRKRSLQSRKQLAREADRPRLRPEPFNMSERENSSPSSSSLSSPSPCDSVTGLKPVYFPSPASLRMWKDHTCPLNDCVTRPDINQTFGNSYTAATFSGLDYCGIDKNPGSAIYTFFILVNYAGRAGVISRTDCKFVLDNGPAVSYLHIPDRSKANILYNQLVFSKTGLANIEHTLEIVTEGLTYQSYVNFDYAIYTYVYLFLAFPSQNNLEFQ</sequence>
<feature type="compositionally biased region" description="Basic and acidic residues" evidence="1">
    <location>
        <begin position="312"/>
        <end position="333"/>
    </location>
</feature>
<comment type="caution">
    <text evidence="4">The sequence shown here is derived from an EMBL/GenBank/DDBJ whole genome shotgun (WGS) entry which is preliminary data.</text>
</comment>
<accession>A0A4Q2DCP8</accession>
<dbReference type="STRING" id="2316362.A0A4Q2DCP8"/>
<evidence type="ECO:0000256" key="2">
    <source>
        <dbReference type="SAM" id="Phobius"/>
    </source>
</evidence>
<dbReference type="Proteomes" id="UP000290288">
    <property type="component" value="Unassembled WGS sequence"/>
</dbReference>
<evidence type="ECO:0000256" key="1">
    <source>
        <dbReference type="SAM" id="MobiDB-lite"/>
    </source>
</evidence>
<feature type="transmembrane region" description="Helical" evidence="2">
    <location>
        <begin position="275"/>
        <end position="300"/>
    </location>
</feature>
<reference evidence="4 5" key="1">
    <citation type="submission" date="2019-01" db="EMBL/GenBank/DDBJ databases">
        <title>Draft genome sequence of Psathyrella aberdarensis IHI B618.</title>
        <authorList>
            <person name="Buettner E."/>
            <person name="Kellner H."/>
        </authorList>
    </citation>
    <scope>NUCLEOTIDE SEQUENCE [LARGE SCALE GENOMIC DNA]</scope>
    <source>
        <strain evidence="4 5">IHI B618</strain>
    </source>
</reference>
<protein>
    <recommendedName>
        <fullName evidence="6">Mid2 domain-containing protein</fullName>
    </recommendedName>
</protein>
<gene>
    <name evidence="4" type="ORF">EST38_g9207</name>
</gene>
<evidence type="ECO:0000313" key="5">
    <source>
        <dbReference type="Proteomes" id="UP000290288"/>
    </source>
</evidence>
<dbReference type="OrthoDB" id="2758521at2759"/>
<feature type="compositionally biased region" description="Low complexity" evidence="1">
    <location>
        <begin position="334"/>
        <end position="346"/>
    </location>
</feature>
<feature type="chain" id="PRO_5020303042" description="Mid2 domain-containing protein" evidence="3">
    <location>
        <begin position="18"/>
        <end position="513"/>
    </location>
</feature>
<organism evidence="4 5">
    <name type="scientific">Candolleomyces aberdarensis</name>
    <dbReference type="NCBI Taxonomy" id="2316362"/>
    <lineage>
        <taxon>Eukaryota</taxon>
        <taxon>Fungi</taxon>
        <taxon>Dikarya</taxon>
        <taxon>Basidiomycota</taxon>
        <taxon>Agaricomycotina</taxon>
        <taxon>Agaricomycetes</taxon>
        <taxon>Agaricomycetidae</taxon>
        <taxon>Agaricales</taxon>
        <taxon>Agaricineae</taxon>
        <taxon>Psathyrellaceae</taxon>
        <taxon>Candolleomyces</taxon>
    </lineage>
</organism>
<keyword evidence="2" id="KW-0812">Transmembrane</keyword>
<keyword evidence="5" id="KW-1185">Reference proteome</keyword>
<evidence type="ECO:0008006" key="6">
    <source>
        <dbReference type="Google" id="ProtNLM"/>
    </source>
</evidence>
<feature type="signal peptide" evidence="3">
    <location>
        <begin position="1"/>
        <end position="17"/>
    </location>
</feature>
<dbReference type="CDD" id="cd12087">
    <property type="entry name" value="TM_EGFR-like"/>
    <property type="match status" value="1"/>
</dbReference>
<name>A0A4Q2DCP8_9AGAR</name>
<keyword evidence="2" id="KW-1133">Transmembrane helix</keyword>